<evidence type="ECO:0000313" key="2">
    <source>
        <dbReference type="EMBL" id="KAF2460863.1"/>
    </source>
</evidence>
<sequence>RLTLFTRSPCGLCDAAKAVLSRVRARRPRCAYAEVDVMAPGQARWKALYEFDAPVVHVDRVGGAGGAPAATATAAATKKLMHRFGEAQVEALMDEVEK</sequence>
<keyword evidence="1" id="KW-0813">Transport</keyword>
<organism evidence="2 3">
    <name type="scientific">Lineolata rhizophorae</name>
    <dbReference type="NCBI Taxonomy" id="578093"/>
    <lineage>
        <taxon>Eukaryota</taxon>
        <taxon>Fungi</taxon>
        <taxon>Dikarya</taxon>
        <taxon>Ascomycota</taxon>
        <taxon>Pezizomycotina</taxon>
        <taxon>Dothideomycetes</taxon>
        <taxon>Dothideomycetes incertae sedis</taxon>
        <taxon>Lineolatales</taxon>
        <taxon>Lineolataceae</taxon>
        <taxon>Lineolata</taxon>
    </lineage>
</organism>
<evidence type="ECO:0000313" key="3">
    <source>
        <dbReference type="Proteomes" id="UP000799766"/>
    </source>
</evidence>
<keyword evidence="3" id="KW-1185">Reference proteome</keyword>
<evidence type="ECO:0000256" key="1">
    <source>
        <dbReference type="RuleBase" id="RU363082"/>
    </source>
</evidence>
<dbReference type="Gene3D" id="3.40.30.10">
    <property type="entry name" value="Glutaredoxin"/>
    <property type="match status" value="1"/>
</dbReference>
<dbReference type="InterPro" id="IPR008554">
    <property type="entry name" value="Glutaredoxin-like"/>
</dbReference>
<accession>A0A6A6PBR9</accession>
<reference evidence="2" key="1">
    <citation type="journal article" date="2020" name="Stud. Mycol.">
        <title>101 Dothideomycetes genomes: a test case for predicting lifestyles and emergence of pathogens.</title>
        <authorList>
            <person name="Haridas S."/>
            <person name="Albert R."/>
            <person name="Binder M."/>
            <person name="Bloem J."/>
            <person name="Labutti K."/>
            <person name="Salamov A."/>
            <person name="Andreopoulos B."/>
            <person name="Baker S."/>
            <person name="Barry K."/>
            <person name="Bills G."/>
            <person name="Bluhm B."/>
            <person name="Cannon C."/>
            <person name="Castanera R."/>
            <person name="Culley D."/>
            <person name="Daum C."/>
            <person name="Ezra D."/>
            <person name="Gonzalez J."/>
            <person name="Henrissat B."/>
            <person name="Kuo A."/>
            <person name="Liang C."/>
            <person name="Lipzen A."/>
            <person name="Lutzoni F."/>
            <person name="Magnuson J."/>
            <person name="Mondo S."/>
            <person name="Nolan M."/>
            <person name="Ohm R."/>
            <person name="Pangilinan J."/>
            <person name="Park H.-J."/>
            <person name="Ramirez L."/>
            <person name="Alfaro M."/>
            <person name="Sun H."/>
            <person name="Tritt A."/>
            <person name="Yoshinaga Y."/>
            <person name="Zwiers L.-H."/>
            <person name="Turgeon B."/>
            <person name="Goodwin S."/>
            <person name="Spatafora J."/>
            <person name="Crous P."/>
            <person name="Grigoriev I."/>
        </authorList>
    </citation>
    <scope>NUCLEOTIDE SEQUENCE</scope>
    <source>
        <strain evidence="2">ATCC 16933</strain>
    </source>
</reference>
<dbReference type="Proteomes" id="UP000799766">
    <property type="component" value="Unassembled WGS sequence"/>
</dbReference>
<keyword evidence="1" id="KW-0249">Electron transport</keyword>
<feature type="non-terminal residue" evidence="2">
    <location>
        <position position="1"/>
    </location>
</feature>
<proteinExistence type="inferred from homology"/>
<dbReference type="PANTHER" id="PTHR33558">
    <property type="entry name" value="GLUTAREDOXIN-LIKE PROTEIN C5ORF63 HOMOLOG"/>
    <property type="match status" value="1"/>
</dbReference>
<comment type="similarity">
    <text evidence="1">Belongs to the glutaredoxin family.</text>
</comment>
<name>A0A6A6PBR9_9PEZI</name>
<dbReference type="PANTHER" id="PTHR33558:SF1">
    <property type="entry name" value="GLUTAREDOXIN-LIKE PROTEIN C5ORF63 HOMOLOG"/>
    <property type="match status" value="1"/>
</dbReference>
<protein>
    <recommendedName>
        <fullName evidence="1">Glutaredoxin-like protein</fullName>
    </recommendedName>
</protein>
<dbReference type="SUPFAM" id="SSF52833">
    <property type="entry name" value="Thioredoxin-like"/>
    <property type="match status" value="1"/>
</dbReference>
<dbReference type="Pfam" id="PF05768">
    <property type="entry name" value="Glrx-like"/>
    <property type="match status" value="1"/>
</dbReference>
<dbReference type="InterPro" id="IPR052565">
    <property type="entry name" value="Glutaredoxin-like_YDR286C"/>
</dbReference>
<feature type="non-terminal residue" evidence="2">
    <location>
        <position position="98"/>
    </location>
</feature>
<dbReference type="OrthoDB" id="429967at2759"/>
<dbReference type="AlphaFoldDB" id="A0A6A6PBR9"/>
<dbReference type="InterPro" id="IPR036249">
    <property type="entry name" value="Thioredoxin-like_sf"/>
</dbReference>
<gene>
    <name evidence="2" type="ORF">BDY21DRAFT_268062</name>
</gene>
<dbReference type="EMBL" id="MU001672">
    <property type="protein sequence ID" value="KAF2460863.1"/>
    <property type="molecule type" value="Genomic_DNA"/>
</dbReference>